<dbReference type="Proteomes" id="UP001162483">
    <property type="component" value="Unassembled WGS sequence"/>
</dbReference>
<proteinExistence type="predicted"/>
<reference evidence="1" key="1">
    <citation type="submission" date="2023-05" db="EMBL/GenBank/DDBJ databases">
        <authorList>
            <person name="Stuckert A."/>
        </authorList>
    </citation>
    <scope>NUCLEOTIDE SEQUENCE</scope>
</reference>
<evidence type="ECO:0000313" key="1">
    <source>
        <dbReference type="EMBL" id="CAI9553978.1"/>
    </source>
</evidence>
<keyword evidence="2" id="KW-1185">Reference proteome</keyword>
<dbReference type="EMBL" id="CATNWA010007405">
    <property type="protein sequence ID" value="CAI9553978.1"/>
    <property type="molecule type" value="Genomic_DNA"/>
</dbReference>
<evidence type="ECO:0008006" key="3">
    <source>
        <dbReference type="Google" id="ProtNLM"/>
    </source>
</evidence>
<organism evidence="1 2">
    <name type="scientific">Staurois parvus</name>
    <dbReference type="NCBI Taxonomy" id="386267"/>
    <lineage>
        <taxon>Eukaryota</taxon>
        <taxon>Metazoa</taxon>
        <taxon>Chordata</taxon>
        <taxon>Craniata</taxon>
        <taxon>Vertebrata</taxon>
        <taxon>Euteleostomi</taxon>
        <taxon>Amphibia</taxon>
        <taxon>Batrachia</taxon>
        <taxon>Anura</taxon>
        <taxon>Neobatrachia</taxon>
        <taxon>Ranoidea</taxon>
        <taxon>Ranidae</taxon>
        <taxon>Staurois</taxon>
    </lineage>
</organism>
<accession>A0ABN9C262</accession>
<protein>
    <recommendedName>
        <fullName evidence="3">Secreted protein</fullName>
    </recommendedName>
</protein>
<sequence>MTLGRKGLTSGAIKGLTVCYFTVCCVCALHCKHTPLYASIQISVQQLTEERSVLFAGTPTRKCKI</sequence>
<gene>
    <name evidence="1" type="ORF">SPARVUS_LOCUS4123797</name>
</gene>
<feature type="non-terminal residue" evidence="1">
    <location>
        <position position="65"/>
    </location>
</feature>
<evidence type="ECO:0000313" key="2">
    <source>
        <dbReference type="Proteomes" id="UP001162483"/>
    </source>
</evidence>
<name>A0ABN9C262_9NEOB</name>
<comment type="caution">
    <text evidence="1">The sequence shown here is derived from an EMBL/GenBank/DDBJ whole genome shotgun (WGS) entry which is preliminary data.</text>
</comment>